<dbReference type="Gene3D" id="3.30.1490.190">
    <property type="match status" value="1"/>
</dbReference>
<dbReference type="InterPro" id="IPR002481">
    <property type="entry name" value="FUR"/>
</dbReference>
<organism evidence="8 9">
    <name type="scientific">Psychromonas marina</name>
    <dbReference type="NCBI Taxonomy" id="88364"/>
    <lineage>
        <taxon>Bacteria</taxon>
        <taxon>Pseudomonadati</taxon>
        <taxon>Pseudomonadota</taxon>
        <taxon>Gammaproteobacteria</taxon>
        <taxon>Alteromonadales</taxon>
        <taxon>Psychromonadaceae</taxon>
        <taxon>Psychromonas</taxon>
    </lineage>
</organism>
<keyword evidence="6 7" id="KW-0804">Transcription</keyword>
<keyword evidence="9" id="KW-1185">Reference proteome</keyword>
<evidence type="ECO:0000256" key="1">
    <source>
        <dbReference type="ARBA" id="ARBA00007957"/>
    </source>
</evidence>
<dbReference type="InterPro" id="IPR043135">
    <property type="entry name" value="Fur_C"/>
</dbReference>
<accession>A0ABQ6E5M1</accession>
<keyword evidence="2 7" id="KW-0678">Repressor</keyword>
<sequence length="148" mass="17056">MHNALLQRAITICSQKKLRFTAIRQRVFLLMLEQKGAVSAYDLLEQLQKHDSGAKPPTIYRALEFLLEHHFIHRIESLNAYLKCEHFGCEHPMQLLICEQCKQVIELSDPVIDNAFSEQAEQSGFKITNKILEAHGICHNCLYNEPPL</sequence>
<evidence type="ECO:0000313" key="9">
    <source>
        <dbReference type="Proteomes" id="UP001157353"/>
    </source>
</evidence>
<keyword evidence="3 7" id="KW-0862">Zinc</keyword>
<gene>
    <name evidence="8" type="primary">zur</name>
    <name evidence="7" type="synonym">fur</name>
    <name evidence="8" type="ORF">GCM10007916_35670</name>
</gene>
<evidence type="ECO:0000256" key="2">
    <source>
        <dbReference type="ARBA" id="ARBA00022491"/>
    </source>
</evidence>
<name>A0ABQ6E5M1_9GAMM</name>
<comment type="similarity">
    <text evidence="1 7">Belongs to the Fur family.</text>
</comment>
<evidence type="ECO:0000256" key="6">
    <source>
        <dbReference type="ARBA" id="ARBA00023163"/>
    </source>
</evidence>
<dbReference type="SUPFAM" id="SSF46785">
    <property type="entry name" value="Winged helix' DNA-binding domain"/>
    <property type="match status" value="1"/>
</dbReference>
<reference evidence="9" key="1">
    <citation type="journal article" date="2019" name="Int. J. Syst. Evol. Microbiol.">
        <title>The Global Catalogue of Microorganisms (GCM) 10K type strain sequencing project: providing services to taxonomists for standard genome sequencing and annotation.</title>
        <authorList>
            <consortium name="The Broad Institute Genomics Platform"/>
            <consortium name="The Broad Institute Genome Sequencing Center for Infectious Disease"/>
            <person name="Wu L."/>
            <person name="Ma J."/>
        </authorList>
    </citation>
    <scope>NUCLEOTIDE SEQUENCE [LARGE SCALE GENOMIC DNA]</scope>
    <source>
        <strain evidence="9">NBRC 103166</strain>
    </source>
</reference>
<keyword evidence="5 7" id="KW-0238">DNA-binding</keyword>
<evidence type="ECO:0000256" key="7">
    <source>
        <dbReference type="RuleBase" id="RU364037"/>
    </source>
</evidence>
<dbReference type="CDD" id="cd07153">
    <property type="entry name" value="Fur_like"/>
    <property type="match status" value="1"/>
</dbReference>
<dbReference type="EMBL" id="BSPQ01000025">
    <property type="protein sequence ID" value="GLS92495.1"/>
    <property type="molecule type" value="Genomic_DNA"/>
</dbReference>
<keyword evidence="4 7" id="KW-0805">Transcription regulation</keyword>
<dbReference type="Proteomes" id="UP001157353">
    <property type="component" value="Unassembled WGS sequence"/>
</dbReference>
<dbReference type="InterPro" id="IPR036388">
    <property type="entry name" value="WH-like_DNA-bd_sf"/>
</dbReference>
<protein>
    <recommendedName>
        <fullName evidence="7">Ferric uptake regulation protein</fullName>
    </recommendedName>
</protein>
<keyword evidence="7" id="KW-0963">Cytoplasm</keyword>
<dbReference type="Pfam" id="PF01475">
    <property type="entry name" value="FUR"/>
    <property type="match status" value="1"/>
</dbReference>
<evidence type="ECO:0000256" key="4">
    <source>
        <dbReference type="ARBA" id="ARBA00023015"/>
    </source>
</evidence>
<comment type="subcellular location">
    <subcellularLocation>
        <location evidence="7">Cytoplasm</location>
    </subcellularLocation>
</comment>
<evidence type="ECO:0000256" key="3">
    <source>
        <dbReference type="ARBA" id="ARBA00022833"/>
    </source>
</evidence>
<dbReference type="PANTHER" id="PTHR33202">
    <property type="entry name" value="ZINC UPTAKE REGULATION PROTEIN"/>
    <property type="match status" value="1"/>
</dbReference>
<comment type="subunit">
    <text evidence="7">Homodimer.</text>
</comment>
<dbReference type="Gene3D" id="1.10.10.10">
    <property type="entry name" value="Winged helix-like DNA-binding domain superfamily/Winged helix DNA-binding domain"/>
    <property type="match status" value="1"/>
</dbReference>
<comment type="caution">
    <text evidence="8">The sequence shown here is derived from an EMBL/GenBank/DDBJ whole genome shotgun (WGS) entry which is preliminary data.</text>
</comment>
<keyword evidence="7" id="KW-0408">Iron</keyword>
<dbReference type="RefSeq" id="WP_284205598.1">
    <property type="nucleotide sequence ID" value="NZ_BSPQ01000025.1"/>
</dbReference>
<proteinExistence type="inferred from homology"/>
<evidence type="ECO:0000256" key="5">
    <source>
        <dbReference type="ARBA" id="ARBA00023125"/>
    </source>
</evidence>
<evidence type="ECO:0000313" key="8">
    <source>
        <dbReference type="EMBL" id="GLS92495.1"/>
    </source>
</evidence>
<dbReference type="PANTHER" id="PTHR33202:SF6">
    <property type="entry name" value="ZINC UPTAKE REGULATION PROTEIN"/>
    <property type="match status" value="1"/>
</dbReference>
<dbReference type="InterPro" id="IPR036390">
    <property type="entry name" value="WH_DNA-bd_sf"/>
</dbReference>
<keyword evidence="7" id="KW-0479">Metal-binding</keyword>